<reference evidence="10 11" key="1">
    <citation type="submission" date="2016-07" db="EMBL/GenBank/DDBJ databases">
        <title>Characterization of isolates of Eisenbergiella tayi derived from blood cultures, using whole genome sequencing.</title>
        <authorList>
            <person name="Burdz T."/>
            <person name="Wiebe D."/>
            <person name="Huynh C."/>
            <person name="Bernard K."/>
        </authorList>
    </citation>
    <scope>NUCLEOTIDE SEQUENCE [LARGE SCALE GENOMIC DNA]</scope>
    <source>
        <strain evidence="10 11">NML 110608</strain>
    </source>
</reference>
<dbReference type="InterPro" id="IPR000743">
    <property type="entry name" value="Glyco_hydro_28"/>
</dbReference>
<evidence type="ECO:0000256" key="9">
    <source>
        <dbReference type="RuleBase" id="RU361169"/>
    </source>
</evidence>
<dbReference type="GO" id="GO:0000272">
    <property type="term" value="P:polysaccharide catabolic process"/>
    <property type="evidence" value="ECO:0007669"/>
    <property type="project" value="UniProtKB-KW"/>
</dbReference>
<evidence type="ECO:0000256" key="4">
    <source>
        <dbReference type="ARBA" id="ARBA00023180"/>
    </source>
</evidence>
<evidence type="ECO:0000256" key="6">
    <source>
        <dbReference type="ARBA" id="ARBA00023295"/>
    </source>
</evidence>
<evidence type="ECO:0000313" key="11">
    <source>
        <dbReference type="Proteomes" id="UP000094067"/>
    </source>
</evidence>
<evidence type="ECO:0000256" key="1">
    <source>
        <dbReference type="ARBA" id="ARBA00008834"/>
    </source>
</evidence>
<dbReference type="InterPro" id="IPR006626">
    <property type="entry name" value="PbH1"/>
</dbReference>
<keyword evidence="3 9" id="KW-0378">Hydrolase</keyword>
<dbReference type="AlphaFoldDB" id="A0A1E3AE57"/>
<comment type="caution">
    <text evidence="10">The sequence shown here is derived from an EMBL/GenBank/DDBJ whole genome shotgun (WGS) entry which is preliminary data.</text>
</comment>
<dbReference type="InterPro" id="IPR011050">
    <property type="entry name" value="Pectin_lyase_fold/virulence"/>
</dbReference>
<proteinExistence type="inferred from homology"/>
<protein>
    <submittedName>
        <fullName evidence="10">Glycosyl hydrolases family 28</fullName>
    </submittedName>
</protein>
<accession>A0A1E3AE57</accession>
<evidence type="ECO:0000256" key="2">
    <source>
        <dbReference type="ARBA" id="ARBA00022737"/>
    </source>
</evidence>
<dbReference type="Pfam" id="PF00295">
    <property type="entry name" value="Glyco_hydro_28"/>
    <property type="match status" value="1"/>
</dbReference>
<evidence type="ECO:0000256" key="3">
    <source>
        <dbReference type="ARBA" id="ARBA00022801"/>
    </source>
</evidence>
<comment type="function">
    <text evidence="8">Pectinolytic enzyme involved in the degradation of xylogalacturonan (xga), a galacturonan backbone heavily substituted with xylose, and which is one important component of the hairy regions of pectin. Activity requires a galacturonic acid backbone substituted with xylose.</text>
</comment>
<evidence type="ECO:0000313" key="10">
    <source>
        <dbReference type="EMBL" id="ODM07008.1"/>
    </source>
</evidence>
<name>A0A1E3AE57_9FIRM</name>
<dbReference type="PATRIC" id="fig|1432052.4.peg.3231"/>
<keyword evidence="6 9" id="KW-0326">Glycosidase</keyword>
<dbReference type="GO" id="GO:0004650">
    <property type="term" value="F:polygalacturonase activity"/>
    <property type="evidence" value="ECO:0007669"/>
    <property type="project" value="InterPro"/>
</dbReference>
<dbReference type="SUPFAM" id="SSF51126">
    <property type="entry name" value="Pectin lyase-like"/>
    <property type="match status" value="1"/>
</dbReference>
<keyword evidence="7" id="KW-0624">Polysaccharide degradation</keyword>
<dbReference type="RefSeq" id="WP_069152763.1">
    <property type="nucleotide sequence ID" value="NZ_CAJLDD010000002.1"/>
</dbReference>
<organism evidence="10 11">
    <name type="scientific">Eisenbergiella tayi</name>
    <dbReference type="NCBI Taxonomy" id="1432052"/>
    <lineage>
        <taxon>Bacteria</taxon>
        <taxon>Bacillati</taxon>
        <taxon>Bacillota</taxon>
        <taxon>Clostridia</taxon>
        <taxon>Lachnospirales</taxon>
        <taxon>Lachnospiraceae</taxon>
        <taxon>Eisenbergiella</taxon>
    </lineage>
</organism>
<keyword evidence="2" id="KW-0677">Repeat</keyword>
<evidence type="ECO:0000256" key="7">
    <source>
        <dbReference type="ARBA" id="ARBA00023326"/>
    </source>
</evidence>
<comment type="similarity">
    <text evidence="1 9">Belongs to the glycosyl hydrolase 28 family.</text>
</comment>
<dbReference type="Proteomes" id="UP000094067">
    <property type="component" value="Unassembled WGS sequence"/>
</dbReference>
<evidence type="ECO:0000256" key="8">
    <source>
        <dbReference type="ARBA" id="ARBA00037278"/>
    </source>
</evidence>
<dbReference type="PANTHER" id="PTHR31736:SF9">
    <property type="entry name" value="ENDO-XYLOGALACTURONAN HYDROLASE A-RELATED"/>
    <property type="match status" value="1"/>
</dbReference>
<sequence>MAAIINYPIPKGAVLQQDFCVKLRAEGDREWQETACYQVKVDMHEVRKASMVYFDFSGTVDVEITCPSLYHIYQVDIRPLSAGIKAEFTPKFIRFRLDHPQKLSVEVNGERFHNLHLFAGAIPANVPDPNGDEVLFLPGDLNKPSIHRTEEMTLQVSGMKKNRTVYFGPGIHYLEECTMRIPSDTDVYLSGGSIIVGTFILSGVENVRIYGRGCLYLARFERFSGLNAVRISHSKNIRIEGIHLINPPHYSVYIGGSEEVWIEDITTFSCEGWSDGIDMMSSRNVTVKNCFLRTSDDCIAIYGRRWDYNGNVSHIRISGCSLWADVAHPSIIGTHGDYEQEGNILEDIRFENLDILEHREHQDEYLGCLAINAGDRNTIRNITYENIRIEPFVHGKILDFQVKCNPDYNPVPGKGIHHVSVKNVSYSGCGEVPSRICGYSREFSVSDIVIQDFCVRGEMVHTLEEANILTGPYADGIEIISLS</sequence>
<dbReference type="PANTHER" id="PTHR31736">
    <property type="match status" value="1"/>
</dbReference>
<dbReference type="EMBL" id="MCGH01000002">
    <property type="protein sequence ID" value="ODM07008.1"/>
    <property type="molecule type" value="Genomic_DNA"/>
</dbReference>
<dbReference type="Gene3D" id="2.160.20.10">
    <property type="entry name" value="Single-stranded right-handed beta-helix, Pectin lyase-like"/>
    <property type="match status" value="1"/>
</dbReference>
<dbReference type="InterPro" id="IPR012334">
    <property type="entry name" value="Pectin_lyas_fold"/>
</dbReference>
<evidence type="ECO:0000256" key="5">
    <source>
        <dbReference type="ARBA" id="ARBA00023277"/>
    </source>
</evidence>
<keyword evidence="4" id="KW-0325">Glycoprotein</keyword>
<gene>
    <name evidence="10" type="ORF">BEI61_02898</name>
</gene>
<dbReference type="SMART" id="SM00710">
    <property type="entry name" value="PbH1"/>
    <property type="match status" value="3"/>
</dbReference>
<keyword evidence="5" id="KW-0119">Carbohydrate metabolism</keyword>